<evidence type="ECO:0000256" key="2">
    <source>
        <dbReference type="ARBA" id="ARBA00023015"/>
    </source>
</evidence>
<dbReference type="Gene3D" id="1.25.40.10">
    <property type="entry name" value="Tetratricopeptide repeat domain"/>
    <property type="match status" value="1"/>
</dbReference>
<sequence length="633" mass="66560">MSTQATGTRFGVLGTLEVHGPAGPVAVPAPRQRVVLAMLLLEPGQVVPVDRLIDAVWDDAPPATARAQVQICVSALRRRLADGGLPGTIVTRAPGYFAQVGAATHDLAAFDDAVRRARFAATQRRPSEAAGLYGTALALWRDEPLLGVPSRLVRSAAERLAERRFAVVEEHVAVLLELGQAARLAGELGELVEAHPFRERVRSLHMLALAQSGRRAEALASYQRARQLFVEQLGLEPGEELRRAERAVLAATPSRPAESTPPPAPPDGGRAARLLPLAAADFAGREGLAARAERLLTGPGMPIVALTGIAGAGKSALAVHLGHRLAPVFPDGQLYAGLAGTTAEPRAATAVLGRFLAALGVPDAELPAGADARAALYRDRLAGRRILVVLDDASGEGQLLPLLPGGPSAAVLVTSRQRLTALPGVHHLPLAPLPVADAVRLVSTVLGDERPRSEPDAVRHLVELCDRLPLAVRAAAARLAARPDWRIATLVAQLRRPGRLLAALSHAHLDVTEAFASMYRPLGPAAQHLFRRLPLVGGPVPIGPMCAALLGSTADEADSAVAELVTAGLVTAHWAEPAPRLELTGLLRAYAADRLAADDRPADHRATLLRLDAARQAARSWHAPRWASAAVPG</sequence>
<dbReference type="Proteomes" id="UP000741013">
    <property type="component" value="Unassembled WGS sequence"/>
</dbReference>
<organism evidence="8 9">
    <name type="scientific">Amycolatopsis magusensis</name>
    <dbReference type="NCBI Taxonomy" id="882444"/>
    <lineage>
        <taxon>Bacteria</taxon>
        <taxon>Bacillati</taxon>
        <taxon>Actinomycetota</taxon>
        <taxon>Actinomycetes</taxon>
        <taxon>Pseudonocardiales</taxon>
        <taxon>Pseudonocardiaceae</taxon>
        <taxon>Amycolatopsis</taxon>
    </lineage>
</organism>
<dbReference type="SMART" id="SM00862">
    <property type="entry name" value="Trans_reg_C"/>
    <property type="match status" value="1"/>
</dbReference>
<dbReference type="PANTHER" id="PTHR35807:SF1">
    <property type="entry name" value="TRANSCRIPTIONAL REGULATOR REDD"/>
    <property type="match status" value="1"/>
</dbReference>
<dbReference type="SMART" id="SM01043">
    <property type="entry name" value="BTAD"/>
    <property type="match status" value="1"/>
</dbReference>
<dbReference type="InterPro" id="IPR051677">
    <property type="entry name" value="AfsR-DnrI-RedD_regulator"/>
</dbReference>
<dbReference type="PROSITE" id="PS51755">
    <property type="entry name" value="OMPR_PHOB"/>
    <property type="match status" value="1"/>
</dbReference>
<dbReference type="RefSeq" id="WP_209667257.1">
    <property type="nucleotide sequence ID" value="NZ_JAGGMS010000001.1"/>
</dbReference>
<evidence type="ECO:0000313" key="9">
    <source>
        <dbReference type="Proteomes" id="UP000741013"/>
    </source>
</evidence>
<evidence type="ECO:0000256" key="4">
    <source>
        <dbReference type="ARBA" id="ARBA00023163"/>
    </source>
</evidence>
<keyword evidence="2" id="KW-0805">Transcription regulation</keyword>
<dbReference type="Gene3D" id="3.40.50.300">
    <property type="entry name" value="P-loop containing nucleotide triphosphate hydrolases"/>
    <property type="match status" value="1"/>
</dbReference>
<gene>
    <name evidence="8" type="ORF">JOM49_005732</name>
</gene>
<comment type="caution">
    <text evidence="8">The sequence shown here is derived from an EMBL/GenBank/DDBJ whole genome shotgun (WGS) entry which is preliminary data.</text>
</comment>
<dbReference type="EMBL" id="JAGGMS010000001">
    <property type="protein sequence ID" value="MBP2184206.1"/>
    <property type="molecule type" value="Genomic_DNA"/>
</dbReference>
<evidence type="ECO:0000256" key="1">
    <source>
        <dbReference type="ARBA" id="ARBA00005820"/>
    </source>
</evidence>
<dbReference type="PRINTS" id="PR00364">
    <property type="entry name" value="DISEASERSIST"/>
</dbReference>
<proteinExistence type="inferred from homology"/>
<evidence type="ECO:0000313" key="8">
    <source>
        <dbReference type="EMBL" id="MBP2184206.1"/>
    </source>
</evidence>
<dbReference type="InterPro" id="IPR005158">
    <property type="entry name" value="BTAD"/>
</dbReference>
<evidence type="ECO:0000256" key="3">
    <source>
        <dbReference type="ARBA" id="ARBA00023125"/>
    </source>
</evidence>
<dbReference type="Gene3D" id="1.10.10.10">
    <property type="entry name" value="Winged helix-like DNA-binding domain superfamily/Winged helix DNA-binding domain"/>
    <property type="match status" value="1"/>
</dbReference>
<feature type="DNA-binding region" description="OmpR/PhoB-type" evidence="5">
    <location>
        <begin position="1"/>
        <end position="100"/>
    </location>
</feature>
<feature type="region of interest" description="Disordered" evidence="6">
    <location>
        <begin position="249"/>
        <end position="270"/>
    </location>
</feature>
<name>A0ABS4PXP5_9PSEU</name>
<dbReference type="InterPro" id="IPR001867">
    <property type="entry name" value="OmpR/PhoB-type_DNA-bd"/>
</dbReference>
<evidence type="ECO:0000256" key="5">
    <source>
        <dbReference type="PROSITE-ProRule" id="PRU01091"/>
    </source>
</evidence>
<dbReference type="SUPFAM" id="SSF46894">
    <property type="entry name" value="C-terminal effector domain of the bipartite response regulators"/>
    <property type="match status" value="1"/>
</dbReference>
<keyword evidence="3 5" id="KW-0238">DNA-binding</keyword>
<evidence type="ECO:0000256" key="6">
    <source>
        <dbReference type="SAM" id="MobiDB-lite"/>
    </source>
</evidence>
<keyword evidence="4" id="KW-0804">Transcription</keyword>
<reference evidence="8 9" key="1">
    <citation type="submission" date="2021-03" db="EMBL/GenBank/DDBJ databases">
        <title>Sequencing the genomes of 1000 actinobacteria strains.</title>
        <authorList>
            <person name="Klenk H.-P."/>
        </authorList>
    </citation>
    <scope>NUCLEOTIDE SEQUENCE [LARGE SCALE GENOMIC DNA]</scope>
    <source>
        <strain evidence="8 9">DSM 45510</strain>
    </source>
</reference>
<dbReference type="InterPro" id="IPR036388">
    <property type="entry name" value="WH-like_DNA-bd_sf"/>
</dbReference>
<dbReference type="InterPro" id="IPR016032">
    <property type="entry name" value="Sig_transdc_resp-reg_C-effctor"/>
</dbReference>
<feature type="compositionally biased region" description="Low complexity" evidence="6">
    <location>
        <begin position="249"/>
        <end position="258"/>
    </location>
</feature>
<dbReference type="InterPro" id="IPR011990">
    <property type="entry name" value="TPR-like_helical_dom_sf"/>
</dbReference>
<dbReference type="Pfam" id="PF00486">
    <property type="entry name" value="Trans_reg_C"/>
    <property type="match status" value="1"/>
</dbReference>
<dbReference type="SUPFAM" id="SSF52540">
    <property type="entry name" value="P-loop containing nucleoside triphosphate hydrolases"/>
    <property type="match status" value="1"/>
</dbReference>
<dbReference type="InterPro" id="IPR027417">
    <property type="entry name" value="P-loop_NTPase"/>
</dbReference>
<comment type="similarity">
    <text evidence="1">Belongs to the AfsR/DnrI/RedD regulatory family.</text>
</comment>
<dbReference type="PANTHER" id="PTHR35807">
    <property type="entry name" value="TRANSCRIPTIONAL REGULATOR REDD-RELATED"/>
    <property type="match status" value="1"/>
</dbReference>
<dbReference type="SUPFAM" id="SSF48452">
    <property type="entry name" value="TPR-like"/>
    <property type="match status" value="1"/>
</dbReference>
<accession>A0ABS4PXP5</accession>
<dbReference type="Pfam" id="PF03704">
    <property type="entry name" value="BTAD"/>
    <property type="match status" value="1"/>
</dbReference>
<evidence type="ECO:0000259" key="7">
    <source>
        <dbReference type="PROSITE" id="PS51755"/>
    </source>
</evidence>
<feature type="domain" description="OmpR/PhoB-type" evidence="7">
    <location>
        <begin position="1"/>
        <end position="100"/>
    </location>
</feature>
<keyword evidence="9" id="KW-1185">Reference proteome</keyword>
<dbReference type="GO" id="GO:0003677">
    <property type="term" value="F:DNA binding"/>
    <property type="evidence" value="ECO:0007669"/>
    <property type="project" value="UniProtKB-KW"/>
</dbReference>
<dbReference type="CDD" id="cd15831">
    <property type="entry name" value="BTAD"/>
    <property type="match status" value="1"/>
</dbReference>
<protein>
    <submittedName>
        <fullName evidence="8">DNA-binding SARP family transcriptional activator</fullName>
    </submittedName>
</protein>